<dbReference type="GO" id="GO:0005666">
    <property type="term" value="C:RNA polymerase III complex"/>
    <property type="evidence" value="ECO:0007669"/>
    <property type="project" value="TreeGrafter"/>
</dbReference>
<reference evidence="1" key="1">
    <citation type="submission" date="2018-05" db="EMBL/GenBank/DDBJ databases">
        <title>Draft genome of Mucuna pruriens seed.</title>
        <authorList>
            <person name="Nnadi N.E."/>
            <person name="Vos R."/>
            <person name="Hasami M.H."/>
            <person name="Devisetty U.K."/>
            <person name="Aguiy J.C."/>
        </authorList>
    </citation>
    <scope>NUCLEOTIDE SEQUENCE [LARGE SCALE GENOMIC DNA]</scope>
    <source>
        <strain evidence="1">JCA_2017</strain>
    </source>
</reference>
<dbReference type="STRING" id="157652.A0A371F1U7"/>
<name>A0A371F1U7_MUCPR</name>
<dbReference type="PANTHER" id="PTHR12069:SF0">
    <property type="entry name" value="DNA-DIRECTED RNA POLYMERASE III SUBUNIT RPC5"/>
    <property type="match status" value="1"/>
</dbReference>
<accession>A0A371F1U7</accession>
<dbReference type="EMBL" id="QJKJ01010981">
    <property type="protein sequence ID" value="RDX72268.1"/>
    <property type="molecule type" value="Genomic_DNA"/>
</dbReference>
<dbReference type="Proteomes" id="UP000257109">
    <property type="component" value="Unassembled WGS sequence"/>
</dbReference>
<keyword evidence="2" id="KW-1185">Reference proteome</keyword>
<proteinExistence type="predicted"/>
<dbReference type="Pfam" id="PF04801">
    <property type="entry name" value="RPC5"/>
    <property type="match status" value="1"/>
</dbReference>
<gene>
    <name evidence="1" type="ORF">CR513_48274</name>
</gene>
<dbReference type="OrthoDB" id="340681at2759"/>
<protein>
    <submittedName>
        <fullName evidence="1">Uncharacterized protein</fullName>
    </submittedName>
</protein>
<dbReference type="InterPro" id="IPR006886">
    <property type="entry name" value="RNA_pol_III_Rpc5"/>
</dbReference>
<dbReference type="AlphaFoldDB" id="A0A371F1U7"/>
<comment type="caution">
    <text evidence="1">The sequence shown here is derived from an EMBL/GenBank/DDBJ whole genome shotgun (WGS) entry which is preliminary data.</text>
</comment>
<organism evidence="1 2">
    <name type="scientific">Mucuna pruriens</name>
    <name type="common">Velvet bean</name>
    <name type="synonym">Dolichos pruriens</name>
    <dbReference type="NCBI Taxonomy" id="157652"/>
    <lineage>
        <taxon>Eukaryota</taxon>
        <taxon>Viridiplantae</taxon>
        <taxon>Streptophyta</taxon>
        <taxon>Embryophyta</taxon>
        <taxon>Tracheophyta</taxon>
        <taxon>Spermatophyta</taxon>
        <taxon>Magnoliopsida</taxon>
        <taxon>eudicotyledons</taxon>
        <taxon>Gunneridae</taxon>
        <taxon>Pentapetalae</taxon>
        <taxon>rosids</taxon>
        <taxon>fabids</taxon>
        <taxon>Fabales</taxon>
        <taxon>Fabaceae</taxon>
        <taxon>Papilionoideae</taxon>
        <taxon>50 kb inversion clade</taxon>
        <taxon>NPAAA clade</taxon>
        <taxon>indigoferoid/millettioid clade</taxon>
        <taxon>Phaseoleae</taxon>
        <taxon>Mucuna</taxon>
    </lineage>
</organism>
<feature type="non-terminal residue" evidence="1">
    <location>
        <position position="1"/>
    </location>
</feature>
<feature type="non-terminal residue" evidence="1">
    <location>
        <position position="153"/>
    </location>
</feature>
<evidence type="ECO:0000313" key="1">
    <source>
        <dbReference type="EMBL" id="RDX72268.1"/>
    </source>
</evidence>
<evidence type="ECO:0000313" key="2">
    <source>
        <dbReference type="Proteomes" id="UP000257109"/>
    </source>
</evidence>
<dbReference type="PANTHER" id="PTHR12069">
    <property type="entry name" value="DNA-DIRECTED RNA POLYMERASES III 80 KDA POLYPEPTIDE RNA POLYMERASE III SUBUNIT 5"/>
    <property type="match status" value="1"/>
</dbReference>
<dbReference type="GO" id="GO:0042797">
    <property type="term" value="P:tRNA transcription by RNA polymerase III"/>
    <property type="evidence" value="ECO:0007669"/>
    <property type="project" value="TreeGrafter"/>
</dbReference>
<sequence>EELLRFLKQHAILVWGPWTAKSSLLYPRGGVETLARDYTLLLFSKNLKVQSSDVNNCLKIFGLERYDLIKTTGQSILHWKFREIPDESFKKLYPNIVEKQEELFKGLELIWKISDQRVTSLGGVSPGRNRDIYPLVISHLQMIIEIISGSRNI</sequence>